<dbReference type="Gene3D" id="2.40.128.110">
    <property type="entry name" value="Lipid/polyisoprenoid-binding, YceI-like"/>
    <property type="match status" value="1"/>
</dbReference>
<dbReference type="InParanoid" id="A0A0D2JHW5"/>
<dbReference type="Pfam" id="PF04264">
    <property type="entry name" value="YceI"/>
    <property type="match status" value="1"/>
</dbReference>
<evidence type="ECO:0000259" key="1">
    <source>
        <dbReference type="PROSITE" id="PS50206"/>
    </source>
</evidence>
<proteinExistence type="predicted"/>
<dbReference type="InterPro" id="IPR036761">
    <property type="entry name" value="TTHA0802/YceI-like_sf"/>
</dbReference>
<dbReference type="Proteomes" id="UP000032233">
    <property type="component" value="Unassembled WGS sequence"/>
</dbReference>
<dbReference type="InterPro" id="IPR001763">
    <property type="entry name" value="Rhodanese-like_dom"/>
</dbReference>
<name>A0A0D2JHW5_9BACT</name>
<evidence type="ECO:0000313" key="3">
    <source>
        <dbReference type="Proteomes" id="UP000032233"/>
    </source>
</evidence>
<dbReference type="PANTHER" id="PTHR34406">
    <property type="entry name" value="PROTEIN YCEI"/>
    <property type="match status" value="1"/>
</dbReference>
<dbReference type="GO" id="GO:0016740">
    <property type="term" value="F:transferase activity"/>
    <property type="evidence" value="ECO:0007669"/>
    <property type="project" value="UniProtKB-KW"/>
</dbReference>
<evidence type="ECO:0000313" key="2">
    <source>
        <dbReference type="EMBL" id="KIX15326.1"/>
    </source>
</evidence>
<dbReference type="SMART" id="SM00450">
    <property type="entry name" value="RHOD"/>
    <property type="match status" value="1"/>
</dbReference>
<keyword evidence="3" id="KW-1185">Reference proteome</keyword>
<dbReference type="InterPro" id="IPR036873">
    <property type="entry name" value="Rhodanese-like_dom_sf"/>
</dbReference>
<dbReference type="PANTHER" id="PTHR34406:SF1">
    <property type="entry name" value="PROTEIN YCEI"/>
    <property type="match status" value="1"/>
</dbReference>
<dbReference type="STRING" id="1429043.X474_04100"/>
<dbReference type="SUPFAM" id="SSF52821">
    <property type="entry name" value="Rhodanese/Cell cycle control phosphatase"/>
    <property type="match status" value="1"/>
</dbReference>
<accession>A0A0D2JHW5</accession>
<dbReference type="Pfam" id="PF00581">
    <property type="entry name" value="Rhodanese"/>
    <property type="match status" value="1"/>
</dbReference>
<comment type="caution">
    <text evidence="2">The sequence shown here is derived from an EMBL/GenBank/DDBJ whole genome shotgun (WGS) entry which is preliminary data.</text>
</comment>
<dbReference type="EMBL" id="AZAC01000003">
    <property type="protein sequence ID" value="KIX15326.1"/>
    <property type="molecule type" value="Genomic_DNA"/>
</dbReference>
<dbReference type="InterPro" id="IPR007372">
    <property type="entry name" value="Lipid/polyisoprenoid-bd_YceI"/>
</dbReference>
<dbReference type="AlphaFoldDB" id="A0A0D2JHW5"/>
<dbReference type="SMART" id="SM00867">
    <property type="entry name" value="YceI"/>
    <property type="match status" value="1"/>
</dbReference>
<dbReference type="Gene3D" id="3.40.250.10">
    <property type="entry name" value="Rhodanese-like domain"/>
    <property type="match status" value="1"/>
</dbReference>
<gene>
    <name evidence="2" type="ORF">X474_04100</name>
</gene>
<dbReference type="SUPFAM" id="SSF101874">
    <property type="entry name" value="YceI-like"/>
    <property type="match status" value="1"/>
</dbReference>
<sequence>MVDVLTKSHFRRAHLPGAVNACVFKVDFLETMEQAVSDKTETVVVYGSSESSMDALVAEEKLLSAGYGQVLVLEGGLKAWSEAGFALEGEAVSEKSDTGVYLCIKDGNYPVDITRSTLKWIGRNATTTHFGHVQLSDATLQVKNSSINGVFTLDMESISNENLKGDKFHPVLIDHLKSDDFFFTRLFPHARFRITDSHLLEKPFRGSPNYKIAGDLLLRGKTASLDFLSTVNLTKKGCLLAEAHFDLDRTNWGIIYGSARFFEFLGMHLVYDLISLELRIVTGPRQDSAI</sequence>
<keyword evidence="2" id="KW-0808">Transferase</keyword>
<organism evidence="2 3">
    <name type="scientific">Dethiosulfatarculus sandiegensis</name>
    <dbReference type="NCBI Taxonomy" id="1429043"/>
    <lineage>
        <taxon>Bacteria</taxon>
        <taxon>Pseudomonadati</taxon>
        <taxon>Thermodesulfobacteriota</taxon>
        <taxon>Desulfarculia</taxon>
        <taxon>Desulfarculales</taxon>
        <taxon>Desulfarculaceae</taxon>
        <taxon>Dethiosulfatarculus</taxon>
    </lineage>
</organism>
<dbReference type="CDD" id="cd00158">
    <property type="entry name" value="RHOD"/>
    <property type="match status" value="1"/>
</dbReference>
<dbReference type="PROSITE" id="PS50206">
    <property type="entry name" value="RHODANESE_3"/>
    <property type="match status" value="1"/>
</dbReference>
<feature type="domain" description="Rhodanese" evidence="1">
    <location>
        <begin position="2"/>
        <end position="89"/>
    </location>
</feature>
<protein>
    <submittedName>
        <fullName evidence="2">Sulfurtransferase</fullName>
    </submittedName>
</protein>
<reference evidence="2 3" key="1">
    <citation type="submission" date="2013-11" db="EMBL/GenBank/DDBJ databases">
        <title>Metagenomic analysis of a methanogenic consortium involved in long chain n-alkane degradation.</title>
        <authorList>
            <person name="Davidova I.A."/>
            <person name="Callaghan A.V."/>
            <person name="Wawrik B."/>
            <person name="Pruitt S."/>
            <person name="Marks C."/>
            <person name="Duncan K.E."/>
            <person name="Suflita J.M."/>
        </authorList>
    </citation>
    <scope>NUCLEOTIDE SEQUENCE [LARGE SCALE GENOMIC DNA]</scope>
    <source>
        <strain evidence="2 3">SPR</strain>
    </source>
</reference>